<organism evidence="2 3">
    <name type="scientific">Bacillus cereus</name>
    <dbReference type="NCBI Taxonomy" id="1396"/>
    <lineage>
        <taxon>Bacteria</taxon>
        <taxon>Bacillati</taxon>
        <taxon>Bacillota</taxon>
        <taxon>Bacilli</taxon>
        <taxon>Bacillales</taxon>
        <taxon>Bacillaceae</taxon>
        <taxon>Bacillus</taxon>
        <taxon>Bacillus cereus group</taxon>
    </lineage>
</organism>
<dbReference type="EMBL" id="CP031778">
    <property type="protein sequence ID" value="QDZ73727.1"/>
    <property type="molecule type" value="Genomic_DNA"/>
</dbReference>
<dbReference type="AlphaFoldDB" id="A0A9X7LVY5"/>
<gene>
    <name evidence="2" type="ORF">D0437_11680</name>
</gene>
<dbReference type="RefSeq" id="WP_001072995.1">
    <property type="nucleotide sequence ID" value="NZ_JARPPT010000001.1"/>
</dbReference>
<dbReference type="Proteomes" id="UP000321735">
    <property type="component" value="Chromosome"/>
</dbReference>
<name>A0A9X7LVY5_BACCE</name>
<evidence type="ECO:0000256" key="1">
    <source>
        <dbReference type="SAM" id="Phobius"/>
    </source>
</evidence>
<accession>A0A9X7LVY5</accession>
<keyword evidence="1" id="KW-0472">Membrane</keyword>
<evidence type="ECO:0000313" key="2">
    <source>
        <dbReference type="EMBL" id="QDZ73727.1"/>
    </source>
</evidence>
<evidence type="ECO:0000313" key="3">
    <source>
        <dbReference type="Proteomes" id="UP000321735"/>
    </source>
</evidence>
<keyword evidence="1" id="KW-1133">Transmembrane helix</keyword>
<sequence length="73" mass="8247">MNQNDYVIKFLFRVNGIVINVFQLAQNIAPMIVAIIMEKKGWKILTSIKAIIAKFLPIPFGAKIIKTSDTNIK</sequence>
<feature type="transmembrane region" description="Helical" evidence="1">
    <location>
        <begin position="12"/>
        <end position="37"/>
    </location>
</feature>
<reference evidence="2 3" key="1">
    <citation type="journal article" date="2019" name="Ecotoxicol. Environ. Saf.">
        <title>Microbial characterization of heavy metal resistant bacterial strains isolated from an electroplating wastewater treatment plant.</title>
        <authorList>
            <person name="Cai X."/>
            <person name="Zheng X."/>
            <person name="Zhang D."/>
            <person name="Iqbal W."/>
            <person name="Liu C."/>
            <person name="Yang B."/>
            <person name="Zhao X."/>
            <person name="Lu X."/>
            <person name="Mao Y."/>
        </authorList>
    </citation>
    <scope>NUCLEOTIDE SEQUENCE [LARGE SCALE GENOMIC DNA]</scope>
    <source>
        <strain evidence="2 3">Co1-1</strain>
    </source>
</reference>
<protein>
    <submittedName>
        <fullName evidence="2">Uncharacterized protein</fullName>
    </submittedName>
</protein>
<proteinExistence type="predicted"/>
<keyword evidence="1" id="KW-0812">Transmembrane</keyword>